<keyword evidence="3" id="KW-0862">Zinc</keyword>
<dbReference type="InterPro" id="IPR018253">
    <property type="entry name" value="DnaJ_domain_CS"/>
</dbReference>
<evidence type="ECO:0000256" key="5">
    <source>
        <dbReference type="SAM" id="MobiDB-lite"/>
    </source>
</evidence>
<dbReference type="Pfam" id="PF12171">
    <property type="entry name" value="zf-C2H2_jaz"/>
    <property type="match status" value="1"/>
</dbReference>
<dbReference type="InterPro" id="IPR003604">
    <property type="entry name" value="Matrin/U1-like-C_Znf_C2H2"/>
</dbReference>
<dbReference type="InterPro" id="IPR022755">
    <property type="entry name" value="Znf_C2H2_jaz"/>
</dbReference>
<dbReference type="InterPro" id="IPR036869">
    <property type="entry name" value="J_dom_sf"/>
</dbReference>
<dbReference type="PROSITE" id="PS00636">
    <property type="entry name" value="DNAJ_1"/>
    <property type="match status" value="1"/>
</dbReference>
<dbReference type="InterPro" id="IPR013087">
    <property type="entry name" value="Znf_C2H2_type"/>
</dbReference>
<keyword evidence="1" id="KW-0479">Metal-binding</keyword>
<evidence type="ECO:0000313" key="10">
    <source>
        <dbReference type="Proteomes" id="UP000230605"/>
    </source>
</evidence>
<organism evidence="8 10">
    <name type="scientific">Cercospora beticola</name>
    <name type="common">Sugarbeet leaf spot fungus</name>
    <dbReference type="NCBI Taxonomy" id="122368"/>
    <lineage>
        <taxon>Eukaryota</taxon>
        <taxon>Fungi</taxon>
        <taxon>Dikarya</taxon>
        <taxon>Ascomycota</taxon>
        <taxon>Pezizomycotina</taxon>
        <taxon>Dothideomycetes</taxon>
        <taxon>Dothideomycetidae</taxon>
        <taxon>Mycosphaerellales</taxon>
        <taxon>Mycosphaerellaceae</taxon>
        <taxon>Cercospora</taxon>
    </lineage>
</organism>
<evidence type="ECO:0000259" key="6">
    <source>
        <dbReference type="PROSITE" id="PS50076"/>
    </source>
</evidence>
<dbReference type="PROSITE" id="PS50076">
    <property type="entry name" value="DNAJ_2"/>
    <property type="match status" value="1"/>
</dbReference>
<dbReference type="Gene3D" id="3.30.160.60">
    <property type="entry name" value="Classic Zinc Finger"/>
    <property type="match status" value="1"/>
</dbReference>
<feature type="domain" description="J" evidence="6">
    <location>
        <begin position="23"/>
        <end position="89"/>
    </location>
</feature>
<dbReference type="PANTHER" id="PTHR44029:SF1">
    <property type="entry name" value="DNAJ HOMOLOG SUBFAMILY C MEMBER 21"/>
    <property type="match status" value="1"/>
</dbReference>
<dbReference type="Pfam" id="PF00226">
    <property type="entry name" value="DnaJ"/>
    <property type="match status" value="1"/>
</dbReference>
<dbReference type="PRINTS" id="PR00625">
    <property type="entry name" value="JDOMAIN"/>
</dbReference>
<evidence type="ECO:0000313" key="8">
    <source>
        <dbReference type="EMBL" id="PIA97778.1"/>
    </source>
</evidence>
<dbReference type="SMART" id="SM00271">
    <property type="entry name" value="DnaJ"/>
    <property type="match status" value="1"/>
</dbReference>
<evidence type="ECO:0000259" key="7">
    <source>
        <dbReference type="PROSITE" id="PS50157"/>
    </source>
</evidence>
<dbReference type="Proteomes" id="UP000230605">
    <property type="component" value="Chromosome 2"/>
</dbReference>
<feature type="region of interest" description="Disordered" evidence="5">
    <location>
        <begin position="327"/>
        <end position="517"/>
    </location>
</feature>
<feature type="compositionally biased region" description="Basic and acidic residues" evidence="5">
    <location>
        <begin position="343"/>
        <end position="358"/>
    </location>
</feature>
<dbReference type="PROSITE" id="PS00028">
    <property type="entry name" value="ZINC_FINGER_C2H2_1"/>
    <property type="match status" value="1"/>
</dbReference>
<feature type="compositionally biased region" description="Basic and acidic residues" evidence="5">
    <location>
        <begin position="253"/>
        <end position="276"/>
    </location>
</feature>
<evidence type="ECO:0000256" key="3">
    <source>
        <dbReference type="ARBA" id="ARBA00022833"/>
    </source>
</evidence>
<sequence>MGQSASSPGDGSGAADAAQVKTSYYTLLSVERNATEDEIKKAYRRKALELHPDRNYGNVEAATRLFAEVQSAYEVLSDPQERAWYDSHESAILHGQDPQEEGAVPTYQNVKITTANDINNIVGKFNRNVEFTDSPSGFFGFLRETFERLAQEEDIAGQMDDVDNPEYPTFGHKDDDYPDVVKKFYAAWSGFSTVKSYSWCDKYRLSEAPDRFIRRRMEQENAKSRKDGRDEFNEAVRALVQFVKKRDPRVVLDTRTEEERSKALRDAAESQRRRAMEANAAKTAGSVPEWAQSREPDEHAELEGTFESDTEEEEVFECVACNKIFKSEKQMDAHEKSKKHQKAIKELQKRMRKQDAKLDLNGSGAATPDVDEEEEEVLDDLAAEVDDHEAADKREEPVEDETDEDSPPRKEIDTDDEDEEENTRPEQLKGTSAPGTPSDSEDEDYASRETIEARIAATTLTDETTSTPLTPTITDSDNGSSAQQQPKKKLGAAAKKRAKKAAAAAETSGTQTPAEHRCINCSAEFESKSKLFDHLKQNPKHAALKTVVGGSSGKGKKKGKK</sequence>
<dbReference type="InterPro" id="IPR054076">
    <property type="entry name" value="ZUO1-like_ZHD"/>
</dbReference>
<feature type="compositionally biased region" description="Low complexity" evidence="5">
    <location>
        <begin position="455"/>
        <end position="476"/>
    </location>
</feature>
<dbReference type="PROSITE" id="PS50157">
    <property type="entry name" value="ZINC_FINGER_C2H2_2"/>
    <property type="match status" value="2"/>
</dbReference>
<dbReference type="GO" id="GO:0005737">
    <property type="term" value="C:cytoplasm"/>
    <property type="evidence" value="ECO:0007669"/>
    <property type="project" value="TreeGrafter"/>
</dbReference>
<dbReference type="SUPFAM" id="SSF46565">
    <property type="entry name" value="Chaperone J-domain"/>
    <property type="match status" value="1"/>
</dbReference>
<dbReference type="GO" id="GO:0008270">
    <property type="term" value="F:zinc ion binding"/>
    <property type="evidence" value="ECO:0007669"/>
    <property type="project" value="UniProtKB-KW"/>
</dbReference>
<dbReference type="InterPro" id="IPR036236">
    <property type="entry name" value="Znf_C2H2_sf"/>
</dbReference>
<keyword evidence="11" id="KW-1185">Reference proteome</keyword>
<evidence type="ECO:0000256" key="2">
    <source>
        <dbReference type="ARBA" id="ARBA00022771"/>
    </source>
</evidence>
<dbReference type="EMBL" id="LKMD01000102">
    <property type="protein sequence ID" value="PIA97778.1"/>
    <property type="molecule type" value="Genomic_DNA"/>
</dbReference>
<dbReference type="SUPFAM" id="SSF57667">
    <property type="entry name" value="beta-beta-alpha zinc fingers"/>
    <property type="match status" value="1"/>
</dbReference>
<dbReference type="Pfam" id="PF21884">
    <property type="entry name" value="ZUO1-like_ZHD"/>
    <property type="match status" value="1"/>
</dbReference>
<name>A0A2G5HZ18_CERBT</name>
<reference evidence="8 10" key="1">
    <citation type="submission" date="2015-10" db="EMBL/GenBank/DDBJ databases">
        <title>The cercosporin biosynthetic gene cluster was horizontally transferred to several fungal lineages and shown to be expanded in Cercospora beticola based on microsynteny with recipient genomes.</title>
        <authorList>
            <person name="De Jonge R."/>
            <person name="Ebert M.K."/>
            <person name="Suttle J.C."/>
            <person name="Jurick Ii W.M."/>
            <person name="Secor G.A."/>
            <person name="Thomma B.P."/>
            <person name="Van De Peer Y."/>
            <person name="Bolton M.D."/>
        </authorList>
    </citation>
    <scope>NUCLEOTIDE SEQUENCE [LARGE SCALE GENOMIC DNA]</scope>
    <source>
        <strain evidence="8 10">09-40</strain>
    </source>
</reference>
<dbReference type="EMBL" id="CP134185">
    <property type="protein sequence ID" value="WPA98147.1"/>
    <property type="molecule type" value="Genomic_DNA"/>
</dbReference>
<gene>
    <name evidence="8" type="ORF">CB0940_05584</name>
    <name evidence="9" type="ORF">RHO25_002758</name>
</gene>
<dbReference type="SMART" id="SM00451">
    <property type="entry name" value="ZnF_U1"/>
    <property type="match status" value="1"/>
</dbReference>
<keyword evidence="2 4" id="KW-0863">Zinc-finger</keyword>
<feature type="domain" description="C2H2-type" evidence="7">
    <location>
        <begin position="516"/>
        <end position="546"/>
    </location>
</feature>
<accession>A0A2G5HZ18</accession>
<dbReference type="Gene3D" id="1.10.287.110">
    <property type="entry name" value="DnaJ domain"/>
    <property type="match status" value="1"/>
</dbReference>
<protein>
    <submittedName>
        <fullName evidence="8">J protein JJJ1</fullName>
    </submittedName>
</protein>
<feature type="compositionally biased region" description="Basic and acidic residues" evidence="5">
    <location>
        <begin position="292"/>
        <end position="302"/>
    </location>
</feature>
<feature type="region of interest" description="Disordered" evidence="5">
    <location>
        <begin position="253"/>
        <end position="312"/>
    </location>
</feature>
<feature type="domain" description="C2H2-type" evidence="7">
    <location>
        <begin position="316"/>
        <end position="340"/>
    </location>
</feature>
<dbReference type="Proteomes" id="UP001302367">
    <property type="component" value="Chromosome 2"/>
</dbReference>
<feature type="compositionally biased region" description="Acidic residues" evidence="5">
    <location>
        <begin position="303"/>
        <end position="312"/>
    </location>
</feature>
<feature type="compositionally biased region" description="Acidic residues" evidence="5">
    <location>
        <begin position="369"/>
        <end position="387"/>
    </location>
</feature>
<reference evidence="9 11" key="2">
    <citation type="submission" date="2023-09" db="EMBL/GenBank/DDBJ databases">
        <title>Complete-Gapless Cercospora beticola genome.</title>
        <authorList>
            <person name="Wyatt N.A."/>
            <person name="Spanner R.E."/>
            <person name="Bolton M.D."/>
        </authorList>
    </citation>
    <scope>NUCLEOTIDE SEQUENCE [LARGE SCALE GENOMIC DNA]</scope>
    <source>
        <strain evidence="9">Cb09-40</strain>
    </source>
</reference>
<evidence type="ECO:0000313" key="9">
    <source>
        <dbReference type="EMBL" id="WPA98147.1"/>
    </source>
</evidence>
<dbReference type="InterPro" id="IPR001623">
    <property type="entry name" value="DnaJ_domain"/>
</dbReference>
<feature type="compositionally biased region" description="Basic residues" evidence="5">
    <location>
        <begin position="486"/>
        <end position="500"/>
    </location>
</feature>
<dbReference type="InterPro" id="IPR051964">
    <property type="entry name" value="Chaperone_stress_response"/>
</dbReference>
<evidence type="ECO:0000256" key="4">
    <source>
        <dbReference type="PROSITE-ProRule" id="PRU00042"/>
    </source>
</evidence>
<proteinExistence type="predicted"/>
<dbReference type="AlphaFoldDB" id="A0A2G5HZ18"/>
<evidence type="ECO:0000313" key="11">
    <source>
        <dbReference type="Proteomes" id="UP001302367"/>
    </source>
</evidence>
<feature type="compositionally biased region" description="Polar residues" evidence="5">
    <location>
        <begin position="429"/>
        <end position="438"/>
    </location>
</feature>
<dbReference type="OrthoDB" id="5894at2759"/>
<dbReference type="CDD" id="cd06257">
    <property type="entry name" value="DnaJ"/>
    <property type="match status" value="1"/>
</dbReference>
<dbReference type="PANTHER" id="PTHR44029">
    <property type="entry name" value="DNAJ HOMOLOG SUBFAMILY C MEMBER 21"/>
    <property type="match status" value="1"/>
</dbReference>
<dbReference type="SMART" id="SM00355">
    <property type="entry name" value="ZnF_C2H2"/>
    <property type="match status" value="2"/>
</dbReference>
<evidence type="ECO:0000256" key="1">
    <source>
        <dbReference type="ARBA" id="ARBA00022723"/>
    </source>
</evidence>
<dbReference type="GO" id="GO:0003676">
    <property type="term" value="F:nucleic acid binding"/>
    <property type="evidence" value="ECO:0007669"/>
    <property type="project" value="InterPro"/>
</dbReference>